<dbReference type="GO" id="GO:0016740">
    <property type="term" value="F:transferase activity"/>
    <property type="evidence" value="ECO:0007669"/>
    <property type="project" value="UniProtKB-KW"/>
</dbReference>
<keyword evidence="3" id="KW-0808">Transferase</keyword>
<evidence type="ECO:0000259" key="2">
    <source>
        <dbReference type="Pfam" id="PF02397"/>
    </source>
</evidence>
<evidence type="ECO:0000256" key="1">
    <source>
        <dbReference type="SAM" id="Phobius"/>
    </source>
</evidence>
<feature type="domain" description="Bacterial sugar transferase" evidence="2">
    <location>
        <begin position="266"/>
        <end position="312"/>
    </location>
</feature>
<dbReference type="AlphaFoldDB" id="A0A239NU51"/>
<feature type="transmembrane region" description="Helical" evidence="1">
    <location>
        <begin position="145"/>
        <end position="162"/>
    </location>
</feature>
<dbReference type="Proteomes" id="UP000198280">
    <property type="component" value="Unassembled WGS sequence"/>
</dbReference>
<dbReference type="RefSeq" id="WP_143681766.1">
    <property type="nucleotide sequence ID" value="NZ_FZOF01000049.1"/>
</dbReference>
<keyword evidence="1" id="KW-1133">Transmembrane helix</keyword>
<protein>
    <submittedName>
        <fullName evidence="3">Sugar transferase</fullName>
    </submittedName>
</protein>
<reference evidence="3 4" key="1">
    <citation type="submission" date="2017-06" db="EMBL/GenBank/DDBJ databases">
        <authorList>
            <person name="Kim H.J."/>
            <person name="Triplett B.A."/>
        </authorList>
    </citation>
    <scope>NUCLEOTIDE SEQUENCE [LARGE SCALE GENOMIC DNA]</scope>
    <source>
        <strain evidence="3 4">CGMCC 4.1858</strain>
    </source>
</reference>
<name>A0A239NU51_9ACTN</name>
<feature type="transmembrane region" description="Helical" evidence="1">
    <location>
        <begin position="110"/>
        <end position="133"/>
    </location>
</feature>
<accession>A0A239NU51</accession>
<evidence type="ECO:0000313" key="3">
    <source>
        <dbReference type="EMBL" id="SNT58397.1"/>
    </source>
</evidence>
<dbReference type="OrthoDB" id="9808602at2"/>
<dbReference type="InterPro" id="IPR003362">
    <property type="entry name" value="Bact_transf"/>
</dbReference>
<feature type="transmembrane region" description="Helical" evidence="1">
    <location>
        <begin position="199"/>
        <end position="222"/>
    </location>
</feature>
<proteinExistence type="predicted"/>
<keyword evidence="1" id="KW-0472">Membrane</keyword>
<dbReference type="EMBL" id="FZOF01000049">
    <property type="protein sequence ID" value="SNT58397.1"/>
    <property type="molecule type" value="Genomic_DNA"/>
</dbReference>
<gene>
    <name evidence="3" type="ORF">SAMN05216252_1496</name>
</gene>
<evidence type="ECO:0000313" key="4">
    <source>
        <dbReference type="Proteomes" id="UP000198280"/>
    </source>
</evidence>
<dbReference type="Pfam" id="PF02397">
    <property type="entry name" value="Bac_transf"/>
    <property type="match status" value="1"/>
</dbReference>
<sequence length="409" mass="45512">MGISRNENQPVIPPQQAGENGLAEELGLTEEPEITQYLAELNEAARQVITPRKTEDLLLRIKVDAFKQAAVESHQSGDDTLTNLVIHREELEAPEQEAGPWGRRRRLRSAILEFALPLAVQIFSFWLVFSYLVGNGVNQSGYPDTAIVLSMIASFATASVVVRRGRRRPPSAPRADGKPVKGLACEPAPLSKSRRMADIVVACVALVLTLPFTAMTGLMIALGDSNTIVERKLHVGQGGHGIFLLRYQVTGTRVPLLRQWLPFTEHFPRLWNLLRGDLTLVGPKPEPPEVAVRYPEDCRWVFQHRPGLIGAVFEDTRHLERNLDEYLSVVVPAQVKFLYRNYLYNSRLGPRLLSNAAFALLAFQQGKGPRLATLEQVTVAPADQAGAPERPPAERVRLERWSLHETALA</sequence>
<keyword evidence="4" id="KW-1185">Reference proteome</keyword>
<keyword evidence="1" id="KW-0812">Transmembrane</keyword>
<organism evidence="3 4">
    <name type="scientific">Actinacidiphila glaucinigra</name>
    <dbReference type="NCBI Taxonomy" id="235986"/>
    <lineage>
        <taxon>Bacteria</taxon>
        <taxon>Bacillati</taxon>
        <taxon>Actinomycetota</taxon>
        <taxon>Actinomycetes</taxon>
        <taxon>Kitasatosporales</taxon>
        <taxon>Streptomycetaceae</taxon>
        <taxon>Actinacidiphila</taxon>
    </lineage>
</organism>